<keyword evidence="2" id="KW-1185">Reference proteome</keyword>
<proteinExistence type="predicted"/>
<organism evidence="1 2">
    <name type="scientific">Ammonifex thiophilus</name>
    <dbReference type="NCBI Taxonomy" id="444093"/>
    <lineage>
        <taxon>Bacteria</taxon>
        <taxon>Bacillati</taxon>
        <taxon>Bacillota</taxon>
        <taxon>Clostridia</taxon>
        <taxon>Thermoanaerobacterales</taxon>
        <taxon>Thermoanaerobacteraceae</taxon>
        <taxon>Ammonifex</taxon>
    </lineage>
</organism>
<protein>
    <recommendedName>
        <fullName evidence="3">Flagellar protein FliT</fullName>
    </recommendedName>
</protein>
<reference evidence="1 2" key="1">
    <citation type="submission" date="2018-08" db="EMBL/GenBank/DDBJ databases">
        <title>Form III RuBisCO-mediated autotrophy in Thermodesulfobium bacteria.</title>
        <authorList>
            <person name="Toshchakov S.V."/>
            <person name="Kublanov I.V."/>
            <person name="Frolov E."/>
            <person name="Bonch-Osmolovskaya E.A."/>
            <person name="Tourova T.P."/>
            <person name="Chernych N.A."/>
            <person name="Lebedinsky A.V."/>
        </authorList>
    </citation>
    <scope>NUCLEOTIDE SEQUENCE [LARGE SCALE GENOMIC DNA]</scope>
    <source>
        <strain evidence="1 2">SR</strain>
    </source>
</reference>
<gene>
    <name evidence="1" type="ORF">DXX99_01685</name>
</gene>
<evidence type="ECO:0000313" key="2">
    <source>
        <dbReference type="Proteomes" id="UP000256329"/>
    </source>
</evidence>
<dbReference type="AlphaFoldDB" id="A0A3D8P8G0"/>
<dbReference type="Proteomes" id="UP000256329">
    <property type="component" value="Unassembled WGS sequence"/>
</dbReference>
<sequence>MPGKQEDLLKLIWDLAEAVNRQVEALKSNSPDELLAATAEAEEILRSLFQVGLEGPVATPGLGEAVAALREARERLRLLLTRAVALDLETVRLWQRLGVKALDCSV</sequence>
<evidence type="ECO:0008006" key="3">
    <source>
        <dbReference type="Google" id="ProtNLM"/>
    </source>
</evidence>
<name>A0A3D8P8G0_9THEO</name>
<comment type="caution">
    <text evidence="1">The sequence shown here is derived from an EMBL/GenBank/DDBJ whole genome shotgun (WGS) entry which is preliminary data.</text>
</comment>
<accession>A0A3D8P8G0</accession>
<dbReference type="EMBL" id="QSLN01000001">
    <property type="protein sequence ID" value="RDV84781.1"/>
    <property type="molecule type" value="Genomic_DNA"/>
</dbReference>
<evidence type="ECO:0000313" key="1">
    <source>
        <dbReference type="EMBL" id="RDV84781.1"/>
    </source>
</evidence>